<feature type="domain" description="Enoyl reductase (ER)" evidence="2">
    <location>
        <begin position="10"/>
        <end position="308"/>
    </location>
</feature>
<dbReference type="PROSITE" id="PS01162">
    <property type="entry name" value="QOR_ZETA_CRYSTAL"/>
    <property type="match status" value="1"/>
</dbReference>
<dbReference type="GO" id="GO:0008270">
    <property type="term" value="F:zinc ion binding"/>
    <property type="evidence" value="ECO:0007669"/>
    <property type="project" value="InterPro"/>
</dbReference>
<dbReference type="EMBL" id="JACCHK010000001">
    <property type="protein sequence ID" value="NYH45209.1"/>
    <property type="molecule type" value="Genomic_DNA"/>
</dbReference>
<dbReference type="SUPFAM" id="SSF50129">
    <property type="entry name" value="GroES-like"/>
    <property type="match status" value="1"/>
</dbReference>
<evidence type="ECO:0000313" key="4">
    <source>
        <dbReference type="Proteomes" id="UP000523545"/>
    </source>
</evidence>
<reference evidence="3 4" key="1">
    <citation type="submission" date="2020-07" db="EMBL/GenBank/DDBJ databases">
        <title>Sequencing the genomes of 1000 actinobacteria strains.</title>
        <authorList>
            <person name="Klenk H.-P."/>
        </authorList>
    </citation>
    <scope>NUCLEOTIDE SEQUENCE [LARGE SCALE GENOMIC DNA]</scope>
    <source>
        <strain evidence="3 4">DSM 45876</strain>
    </source>
</reference>
<proteinExistence type="predicted"/>
<dbReference type="Gene3D" id="3.40.50.720">
    <property type="entry name" value="NAD(P)-binding Rossmann-like Domain"/>
    <property type="match status" value="1"/>
</dbReference>
<keyword evidence="4" id="KW-1185">Reference proteome</keyword>
<dbReference type="InterPro" id="IPR011032">
    <property type="entry name" value="GroES-like_sf"/>
</dbReference>
<gene>
    <name evidence="3" type="ORF">HNR22_004936</name>
</gene>
<organism evidence="3 4">
    <name type="scientific">Micromonospora jinlongensis</name>
    <dbReference type="NCBI Taxonomy" id="1287877"/>
    <lineage>
        <taxon>Bacteria</taxon>
        <taxon>Bacillati</taxon>
        <taxon>Actinomycetota</taxon>
        <taxon>Actinomycetes</taxon>
        <taxon>Micromonosporales</taxon>
        <taxon>Micromonosporaceae</taxon>
        <taxon>Micromonospora</taxon>
    </lineage>
</organism>
<name>A0A7Z0BHF6_9ACTN</name>
<sequence>MRAIQQDRYGGPEVLRLTEVPDPEPIPTEVLVRIVAAGVNPIDGKTRSGGGFAPVVGPPPFIPGWDLSGVVAETGYGVTRFRPGDEVYGLAFFPRRAGTYAEYISVPSRQLARKPATVGHVPAAALPLVGLTAWQLVEAADVRPGQRVLIHAAAGGVGHLAVQIAKARGAYVIGTARTERHAFLRELGADETVDYTTIRFEDAVDQVDVVVDLVGGDTRLRSLDVLGRGGLLIPVPRGEPDPTGPAAKRGIRVLPIIVEPDHVGLAGLAAMVDAGALRVSVTATRPLAEAADVHRAMEAGGAVGKTVLVVDPAQAG</sequence>
<dbReference type="RefSeq" id="WP_179782336.1">
    <property type="nucleotide sequence ID" value="NZ_JACCHK010000001.1"/>
</dbReference>
<evidence type="ECO:0000256" key="1">
    <source>
        <dbReference type="ARBA" id="ARBA00023002"/>
    </source>
</evidence>
<dbReference type="PANTHER" id="PTHR11695:SF294">
    <property type="entry name" value="RETICULON-4-INTERACTING PROTEIN 1, MITOCHONDRIAL"/>
    <property type="match status" value="1"/>
</dbReference>
<dbReference type="InterPro" id="IPR002364">
    <property type="entry name" value="Quin_OxRdtase/zeta-crystal_CS"/>
</dbReference>
<comment type="caution">
    <text evidence="3">The sequence shown here is derived from an EMBL/GenBank/DDBJ whole genome shotgun (WGS) entry which is preliminary data.</text>
</comment>
<protein>
    <submittedName>
        <fullName evidence="3">NADPH:quinone reductase-like Zn-dependent oxidoreductase</fullName>
    </submittedName>
</protein>
<dbReference type="AlphaFoldDB" id="A0A7Z0BHF6"/>
<dbReference type="InterPro" id="IPR020843">
    <property type="entry name" value="ER"/>
</dbReference>
<dbReference type="InterPro" id="IPR036291">
    <property type="entry name" value="NAD(P)-bd_dom_sf"/>
</dbReference>
<dbReference type="CDD" id="cd05289">
    <property type="entry name" value="MDR_like_2"/>
    <property type="match status" value="1"/>
</dbReference>
<dbReference type="PANTHER" id="PTHR11695">
    <property type="entry name" value="ALCOHOL DEHYDROGENASE RELATED"/>
    <property type="match status" value="1"/>
</dbReference>
<evidence type="ECO:0000259" key="2">
    <source>
        <dbReference type="SMART" id="SM00829"/>
    </source>
</evidence>
<dbReference type="GO" id="GO:0016491">
    <property type="term" value="F:oxidoreductase activity"/>
    <property type="evidence" value="ECO:0007669"/>
    <property type="project" value="UniProtKB-KW"/>
</dbReference>
<dbReference type="Gene3D" id="3.90.180.10">
    <property type="entry name" value="Medium-chain alcohol dehydrogenases, catalytic domain"/>
    <property type="match status" value="1"/>
</dbReference>
<dbReference type="Pfam" id="PF08240">
    <property type="entry name" value="ADH_N"/>
    <property type="match status" value="1"/>
</dbReference>
<keyword evidence="1" id="KW-0560">Oxidoreductase</keyword>
<evidence type="ECO:0000313" key="3">
    <source>
        <dbReference type="EMBL" id="NYH45209.1"/>
    </source>
</evidence>
<accession>A0A7Z0BHF6</accession>
<dbReference type="Pfam" id="PF13602">
    <property type="entry name" value="ADH_zinc_N_2"/>
    <property type="match status" value="1"/>
</dbReference>
<dbReference type="Proteomes" id="UP000523545">
    <property type="component" value="Unassembled WGS sequence"/>
</dbReference>
<dbReference type="InterPro" id="IPR013154">
    <property type="entry name" value="ADH-like_N"/>
</dbReference>
<dbReference type="InterPro" id="IPR050700">
    <property type="entry name" value="YIM1/Zinc_Alcohol_DH_Fams"/>
</dbReference>
<dbReference type="SMART" id="SM00829">
    <property type="entry name" value="PKS_ER"/>
    <property type="match status" value="1"/>
</dbReference>
<dbReference type="SUPFAM" id="SSF51735">
    <property type="entry name" value="NAD(P)-binding Rossmann-fold domains"/>
    <property type="match status" value="1"/>
</dbReference>